<protein>
    <submittedName>
        <fullName evidence="1">Uncharacterized protein</fullName>
    </submittedName>
</protein>
<reference evidence="1 2" key="1">
    <citation type="submission" date="2018-08" db="EMBL/GenBank/DDBJ databases">
        <title>A genome reference for cultivated species of the human gut microbiota.</title>
        <authorList>
            <person name="Zou Y."/>
            <person name="Xue W."/>
            <person name="Luo G."/>
        </authorList>
    </citation>
    <scope>NUCLEOTIDE SEQUENCE [LARGE SCALE GENOMIC DNA]</scope>
    <source>
        <strain evidence="1 2">AF37-2AT</strain>
    </source>
</reference>
<evidence type="ECO:0000313" key="2">
    <source>
        <dbReference type="Proteomes" id="UP000261080"/>
    </source>
</evidence>
<sequence>MEIEYQNMKIKICERTLKIEIRYNETFWKSDSSYNPYFIENKQKYYLNEADIINHNKWENAIGIGIDTYFSGFGNFEKNYELMTRVWIEKNDKNVIFELIPIKEDEKISEICWPCHFEFEKKSQNWYTLINVQQGLLLPNTWENEFGMPFFDGQFCTSASYMPWYAQIKDGQGYLAICEQPWDAFYYVDHPAGGPYTHIGVRWVPSLGLMRYKRCIRMIFQENTDYTKICKKYKQYIKEQGKFITLKEKRIKLDVDKLVGAAIIHEGIKTSIANTSIFYDKNNIQNNYSLTTFEERKEEIINYSKLGLEKAYVHLDGWMQDGYDNKHPDALEACKEAGGWDAFRDFIKTLHDLGYAGGIHDQYRDFYFDAKSFSKEFACQNSDGNITVHQLWAGGKQSYLCASQVLPFVKRNYKNLEEHQIDLDGTYIDVFNCNEGDECYNYKHKMSRKECLDYRMQIFYYLISKGILTSSEEVTDWSLPGVVFAHYAPYNFMMYDQKAARNGIPVPLFNLVYHECVIIPWMMEKYKDEDYMLYALINGGIPYLKRESSYPNMDGCFGNDENLSLKERIKRCKIVMDLHKKVVYKELIKHEFIDNDYKKQKSVFSDGTEVEIDLNTNRFYIK</sequence>
<dbReference type="EMBL" id="QVLX01000005">
    <property type="protein sequence ID" value="RGE86381.1"/>
    <property type="molecule type" value="Genomic_DNA"/>
</dbReference>
<dbReference type="OrthoDB" id="2496946at2"/>
<dbReference type="Pfam" id="PF18952">
    <property type="entry name" value="DUF5696"/>
    <property type="match status" value="1"/>
</dbReference>
<comment type="caution">
    <text evidence="1">The sequence shown here is derived from an EMBL/GenBank/DDBJ whole genome shotgun (WGS) entry which is preliminary data.</text>
</comment>
<organism evidence="1 2">
    <name type="scientific">Sellimonas intestinalis</name>
    <dbReference type="NCBI Taxonomy" id="1653434"/>
    <lineage>
        <taxon>Bacteria</taxon>
        <taxon>Bacillati</taxon>
        <taxon>Bacillota</taxon>
        <taxon>Clostridia</taxon>
        <taxon>Lachnospirales</taxon>
        <taxon>Lachnospiraceae</taxon>
        <taxon>Sellimonas</taxon>
    </lineage>
</organism>
<proteinExistence type="predicted"/>
<dbReference type="Gene3D" id="3.20.20.80">
    <property type="entry name" value="Glycosidases"/>
    <property type="match status" value="1"/>
</dbReference>
<dbReference type="InterPro" id="IPR043751">
    <property type="entry name" value="DUF5696"/>
</dbReference>
<evidence type="ECO:0000313" key="1">
    <source>
        <dbReference type="EMBL" id="RGE86381.1"/>
    </source>
</evidence>
<gene>
    <name evidence="1" type="ORF">DW016_09930</name>
</gene>
<dbReference type="AlphaFoldDB" id="A0A3E3K0M9"/>
<dbReference type="RefSeq" id="WP_053768772.1">
    <property type="nucleotide sequence ID" value="NZ_CP094681.1"/>
</dbReference>
<accession>A0A3E3K0M9</accession>
<dbReference type="Proteomes" id="UP000261080">
    <property type="component" value="Unassembled WGS sequence"/>
</dbReference>
<keyword evidence="2" id="KW-1185">Reference proteome</keyword>
<dbReference type="GeneID" id="97193330"/>
<name>A0A3E3K0M9_9FIRM</name>